<evidence type="ECO:0000313" key="1">
    <source>
        <dbReference type="EMBL" id="KAK7072981.1"/>
    </source>
</evidence>
<protein>
    <submittedName>
        <fullName evidence="1">Uncharacterized protein</fullName>
    </submittedName>
</protein>
<reference evidence="1 2" key="1">
    <citation type="submission" date="2023-11" db="EMBL/GenBank/DDBJ databases">
        <title>Halocaridina rubra genome assembly.</title>
        <authorList>
            <person name="Smith C."/>
        </authorList>
    </citation>
    <scope>NUCLEOTIDE SEQUENCE [LARGE SCALE GENOMIC DNA]</scope>
    <source>
        <strain evidence="1">EP-1</strain>
        <tissue evidence="1">Whole</tissue>
    </source>
</reference>
<dbReference type="AlphaFoldDB" id="A0AAN8ZY52"/>
<comment type="caution">
    <text evidence="1">The sequence shown here is derived from an EMBL/GenBank/DDBJ whole genome shotgun (WGS) entry which is preliminary data.</text>
</comment>
<accession>A0AAN8ZY52</accession>
<dbReference type="Proteomes" id="UP001381693">
    <property type="component" value="Unassembled WGS sequence"/>
</dbReference>
<evidence type="ECO:0000313" key="2">
    <source>
        <dbReference type="Proteomes" id="UP001381693"/>
    </source>
</evidence>
<organism evidence="1 2">
    <name type="scientific">Halocaridina rubra</name>
    <name type="common">Hawaiian red shrimp</name>
    <dbReference type="NCBI Taxonomy" id="373956"/>
    <lineage>
        <taxon>Eukaryota</taxon>
        <taxon>Metazoa</taxon>
        <taxon>Ecdysozoa</taxon>
        <taxon>Arthropoda</taxon>
        <taxon>Crustacea</taxon>
        <taxon>Multicrustacea</taxon>
        <taxon>Malacostraca</taxon>
        <taxon>Eumalacostraca</taxon>
        <taxon>Eucarida</taxon>
        <taxon>Decapoda</taxon>
        <taxon>Pleocyemata</taxon>
        <taxon>Caridea</taxon>
        <taxon>Atyoidea</taxon>
        <taxon>Atyidae</taxon>
        <taxon>Halocaridina</taxon>
    </lineage>
</organism>
<gene>
    <name evidence="1" type="ORF">SK128_000807</name>
</gene>
<proteinExistence type="predicted"/>
<name>A0AAN8ZY52_HALRR</name>
<dbReference type="EMBL" id="JAXCGZ010013280">
    <property type="protein sequence ID" value="KAK7072981.1"/>
    <property type="molecule type" value="Genomic_DNA"/>
</dbReference>
<sequence length="142" mass="16091">MRNFIKQCVHPLPKAFISQRAIMKHILHVTNPLQICRRGDCKYSDGKYEAEDDSDNDIKGDVAKGPFDNTKDDDINDNWDIINIIPNGDGTFDDCMPKDDDCKGYTGFLGNMFGPGNFLENIFNKIFVEFGACSNDCKKKKK</sequence>
<keyword evidence="2" id="KW-1185">Reference proteome</keyword>